<reference evidence="1" key="1">
    <citation type="journal article" date="2020" name="mSystems">
        <title>Genome- and Community-Level Interaction Insights into Carbon Utilization and Element Cycling Functions of Hydrothermarchaeota in Hydrothermal Sediment.</title>
        <authorList>
            <person name="Zhou Z."/>
            <person name="Liu Y."/>
            <person name="Xu W."/>
            <person name="Pan J."/>
            <person name="Luo Z.H."/>
            <person name="Li M."/>
        </authorList>
    </citation>
    <scope>NUCLEOTIDE SEQUENCE [LARGE SCALE GENOMIC DNA]</scope>
    <source>
        <strain evidence="1">HyVt-115</strain>
    </source>
</reference>
<organism evidence="1">
    <name type="scientific">Thermosulfidibacter takaii</name>
    <dbReference type="NCBI Taxonomy" id="412593"/>
    <lineage>
        <taxon>Bacteria</taxon>
        <taxon>Pseudomonadati</taxon>
        <taxon>Thermosulfidibacterota</taxon>
        <taxon>Thermosulfidibacteria</taxon>
        <taxon>Thermosulfidibacterales</taxon>
        <taxon>Thermosulfidibacteraceae</taxon>
    </lineage>
</organism>
<name>A0A7C0U681_9BACT</name>
<dbReference type="Pfam" id="PF12441">
    <property type="entry name" value="CopG_antitoxin"/>
    <property type="match status" value="1"/>
</dbReference>
<dbReference type="InterPro" id="IPR010985">
    <property type="entry name" value="Ribbon_hlx_hlx"/>
</dbReference>
<comment type="caution">
    <text evidence="1">The sequence shown here is derived from an EMBL/GenBank/DDBJ whole genome shotgun (WGS) entry which is preliminary data.</text>
</comment>
<dbReference type="InterPro" id="IPR022148">
    <property type="entry name" value="CopG_antitoxin"/>
</dbReference>
<dbReference type="Proteomes" id="UP000885690">
    <property type="component" value="Unassembled WGS sequence"/>
</dbReference>
<accession>A0A7C0U681</accession>
<sequence>MAKRKEDLKKLEELRAYYDKGDFSALIEKGEEVPSPFAGEDYKAWKKTRKMKQISLRLPEDLIAELKVEAMKQNIGYQTLIRQILTNRYRKSS</sequence>
<dbReference type="AlphaFoldDB" id="A0A7C0U681"/>
<dbReference type="GO" id="GO:0006355">
    <property type="term" value="P:regulation of DNA-templated transcription"/>
    <property type="evidence" value="ECO:0007669"/>
    <property type="project" value="InterPro"/>
</dbReference>
<proteinExistence type="predicted"/>
<dbReference type="EMBL" id="DQWS01000130">
    <property type="protein sequence ID" value="HDD53108.1"/>
    <property type="molecule type" value="Genomic_DNA"/>
</dbReference>
<protein>
    <submittedName>
        <fullName evidence="1">Uncharacterized protein</fullName>
    </submittedName>
</protein>
<dbReference type="SUPFAM" id="SSF47598">
    <property type="entry name" value="Ribbon-helix-helix"/>
    <property type="match status" value="1"/>
</dbReference>
<gene>
    <name evidence="1" type="ORF">ENF32_03455</name>
</gene>
<evidence type="ECO:0000313" key="1">
    <source>
        <dbReference type="EMBL" id="HDD53108.1"/>
    </source>
</evidence>